<proteinExistence type="predicted"/>
<protein>
    <submittedName>
        <fullName evidence="2">Uncharacterized protein</fullName>
    </submittedName>
</protein>
<evidence type="ECO:0000313" key="2">
    <source>
        <dbReference type="WBParaSite" id="nRc.2.0.1.t11312-RA"/>
    </source>
</evidence>
<organism evidence="1 2">
    <name type="scientific">Romanomermis culicivorax</name>
    <name type="common">Nematode worm</name>
    <dbReference type="NCBI Taxonomy" id="13658"/>
    <lineage>
        <taxon>Eukaryota</taxon>
        <taxon>Metazoa</taxon>
        <taxon>Ecdysozoa</taxon>
        <taxon>Nematoda</taxon>
        <taxon>Enoplea</taxon>
        <taxon>Dorylaimia</taxon>
        <taxon>Mermithida</taxon>
        <taxon>Mermithoidea</taxon>
        <taxon>Mermithidae</taxon>
        <taxon>Romanomermis</taxon>
    </lineage>
</organism>
<sequence length="78" mass="8819">WRIRDGHCYIKKNKPAETIRYEHFSYHTYPTSTNSLPTRLSSAANLAESGALLYVLPWCLMAAARAQLHYTGLSSCSK</sequence>
<name>A0A915IBP5_ROMCU</name>
<dbReference type="WBParaSite" id="nRc.2.0.1.t11312-RA">
    <property type="protein sequence ID" value="nRc.2.0.1.t11312-RA"/>
    <property type="gene ID" value="nRc.2.0.1.g11312"/>
</dbReference>
<evidence type="ECO:0000313" key="1">
    <source>
        <dbReference type="Proteomes" id="UP000887565"/>
    </source>
</evidence>
<reference evidence="2" key="1">
    <citation type="submission" date="2022-11" db="UniProtKB">
        <authorList>
            <consortium name="WormBaseParasite"/>
        </authorList>
    </citation>
    <scope>IDENTIFICATION</scope>
</reference>
<keyword evidence="1" id="KW-1185">Reference proteome</keyword>
<dbReference type="Proteomes" id="UP000887565">
    <property type="component" value="Unplaced"/>
</dbReference>
<dbReference type="AlphaFoldDB" id="A0A915IBP5"/>
<accession>A0A915IBP5</accession>